<dbReference type="Proteomes" id="UP000030428">
    <property type="component" value="Unassembled WGS sequence"/>
</dbReference>
<name>A0A4E0QLY7_9GAMM</name>
<proteinExistence type="predicted"/>
<organism evidence="1 2">
    <name type="scientific">Candidatus Thiomargarita nelsonii</name>
    <dbReference type="NCBI Taxonomy" id="1003181"/>
    <lineage>
        <taxon>Bacteria</taxon>
        <taxon>Pseudomonadati</taxon>
        <taxon>Pseudomonadota</taxon>
        <taxon>Gammaproteobacteria</taxon>
        <taxon>Thiotrichales</taxon>
        <taxon>Thiotrichaceae</taxon>
        <taxon>Thiomargarita</taxon>
    </lineage>
</organism>
<evidence type="ECO:0000313" key="1">
    <source>
        <dbReference type="EMBL" id="TGN99730.1"/>
    </source>
</evidence>
<dbReference type="EMBL" id="JSZA02000395">
    <property type="protein sequence ID" value="TGN99730.1"/>
    <property type="molecule type" value="Genomic_DNA"/>
</dbReference>
<evidence type="ECO:0000313" key="2">
    <source>
        <dbReference type="Proteomes" id="UP000030428"/>
    </source>
</evidence>
<protein>
    <submittedName>
        <fullName evidence="1">Uncharacterized protein</fullName>
    </submittedName>
</protein>
<sequence length="134" mass="15738">MFQRQEKQKAFDLLEQSGLLNSLTKELKWFINGLKGLWFTDKGDDMNLEMTPKQVADLGKIWGNAFLSSLSVEELLEHYDRQKILSQFKPQERLTGLEPQDILTQFKPQERLAGLEPQELDELQEYLKKREPKN</sequence>
<gene>
    <name evidence="1" type="ORF">PN36_34775</name>
</gene>
<accession>A0A4E0QLY7</accession>
<reference evidence="1 2" key="1">
    <citation type="journal article" date="2016" name="Front. Microbiol.">
        <title>Single-Cell (Meta-)Genomics of a Dimorphic Candidatus Thiomargarita nelsonii Reveals Genomic Plasticity.</title>
        <authorList>
            <person name="Flood B.E."/>
            <person name="Fliss P."/>
            <person name="Jones D.S."/>
            <person name="Dick G.J."/>
            <person name="Jain S."/>
            <person name="Kaster A.K."/>
            <person name="Winkel M."/>
            <person name="Mussmann M."/>
            <person name="Bailey J."/>
        </authorList>
    </citation>
    <scope>NUCLEOTIDE SEQUENCE [LARGE SCALE GENOMIC DNA]</scope>
    <source>
        <strain evidence="1">Hydrate Ridge</strain>
    </source>
</reference>
<dbReference type="AlphaFoldDB" id="A0A4E0QLY7"/>
<comment type="caution">
    <text evidence="1">The sequence shown here is derived from an EMBL/GenBank/DDBJ whole genome shotgun (WGS) entry which is preliminary data.</text>
</comment>
<keyword evidence="2" id="KW-1185">Reference proteome</keyword>